<dbReference type="PANTHER" id="PTHR21266:SF57">
    <property type="entry name" value="3-CHLOROBENZOATE-3,4-DIOXYGENASE"/>
    <property type="match status" value="1"/>
</dbReference>
<sequence>MASSRSVPAPGWFPVARAADVGTTPVPVGAGGQAWVVLRLRPGGEVTAFSPRCPHRLTTLTAATVVGGQLRCAGHGWRFAADGRCTEVPALGPHAVPPPRADLTTPWAVEERDGWVWLAPDRTAQQRPPRAGADTVAEPVPALPPPGGPVLDNLAPALAHAWHPVAAADQLAPGGWLSVRLLGRTWTLERRDDGIAVAPAAWGVREREGMVWVAPGRPVATDLGATGVGRAQWLPPLRTATPAAVLLDALLGPGRQVHTLSGGFTGTWETDDLRVRTEVAAPFQLLRRVEPAGGPVRWELVLLQPEDGDCTRVHARVSVEGRVTRPDLTAAALRLQAAVSRLDPADRGRGLPLTPRDEVHVATDALGAALRTTLADLVVAARRTDQEEDDDVAAA</sequence>
<dbReference type="PROSITE" id="PS51296">
    <property type="entry name" value="RIESKE"/>
    <property type="match status" value="1"/>
</dbReference>
<dbReference type="InterPro" id="IPR017941">
    <property type="entry name" value="Rieske_2Fe-2S"/>
</dbReference>
<dbReference type="PANTHER" id="PTHR21266">
    <property type="entry name" value="IRON-SULFUR DOMAIN CONTAINING PROTEIN"/>
    <property type="match status" value="1"/>
</dbReference>
<reference evidence="6 7" key="1">
    <citation type="submission" date="2024-03" db="EMBL/GenBank/DDBJ databases">
        <title>Draft genome sequence of Klenkia sp. LSe6-5.</title>
        <authorList>
            <person name="Duangmal K."/>
            <person name="Chantavorakit T."/>
        </authorList>
    </citation>
    <scope>NUCLEOTIDE SEQUENCE [LARGE SCALE GENOMIC DNA]</scope>
    <source>
        <strain evidence="6 7">LSe6-5</strain>
    </source>
</reference>
<organism evidence="6 7">
    <name type="scientific">Klenkia sesuvii</name>
    <dbReference type="NCBI Taxonomy" id="3103137"/>
    <lineage>
        <taxon>Bacteria</taxon>
        <taxon>Bacillati</taxon>
        <taxon>Actinomycetota</taxon>
        <taxon>Actinomycetes</taxon>
        <taxon>Geodermatophilales</taxon>
        <taxon>Geodermatophilaceae</taxon>
        <taxon>Klenkia</taxon>
    </lineage>
</organism>
<evidence type="ECO:0000256" key="2">
    <source>
        <dbReference type="ARBA" id="ARBA00022723"/>
    </source>
</evidence>
<accession>A0ABU8DWV4</accession>
<keyword evidence="4" id="KW-0411">Iron-sulfur</keyword>
<protein>
    <submittedName>
        <fullName evidence="6">Rieske 2Fe-2S domain-containing protein</fullName>
    </submittedName>
</protein>
<dbReference type="InterPro" id="IPR036922">
    <property type="entry name" value="Rieske_2Fe-2S_sf"/>
</dbReference>
<keyword evidence="1" id="KW-0001">2Fe-2S</keyword>
<dbReference type="Gene3D" id="2.102.10.10">
    <property type="entry name" value="Rieske [2Fe-2S] iron-sulphur domain"/>
    <property type="match status" value="1"/>
</dbReference>
<dbReference type="RefSeq" id="WP_336405080.1">
    <property type="nucleotide sequence ID" value="NZ_JBAPLU010000015.1"/>
</dbReference>
<dbReference type="Proteomes" id="UP001361570">
    <property type="component" value="Unassembled WGS sequence"/>
</dbReference>
<keyword evidence="2" id="KW-0479">Metal-binding</keyword>
<comment type="caution">
    <text evidence="6">The sequence shown here is derived from an EMBL/GenBank/DDBJ whole genome shotgun (WGS) entry which is preliminary data.</text>
</comment>
<dbReference type="Pfam" id="PF00355">
    <property type="entry name" value="Rieske"/>
    <property type="match status" value="1"/>
</dbReference>
<evidence type="ECO:0000259" key="5">
    <source>
        <dbReference type="PROSITE" id="PS51296"/>
    </source>
</evidence>
<proteinExistence type="predicted"/>
<dbReference type="EMBL" id="JBAPLU010000015">
    <property type="protein sequence ID" value="MEI4272956.1"/>
    <property type="molecule type" value="Genomic_DNA"/>
</dbReference>
<evidence type="ECO:0000313" key="7">
    <source>
        <dbReference type="Proteomes" id="UP001361570"/>
    </source>
</evidence>
<keyword evidence="3" id="KW-0408">Iron</keyword>
<name>A0ABU8DWV4_9ACTN</name>
<keyword evidence="7" id="KW-1185">Reference proteome</keyword>
<evidence type="ECO:0000256" key="4">
    <source>
        <dbReference type="ARBA" id="ARBA00023014"/>
    </source>
</evidence>
<evidence type="ECO:0000313" key="6">
    <source>
        <dbReference type="EMBL" id="MEI4272956.1"/>
    </source>
</evidence>
<evidence type="ECO:0000256" key="3">
    <source>
        <dbReference type="ARBA" id="ARBA00023004"/>
    </source>
</evidence>
<feature type="domain" description="Rieske" evidence="5">
    <location>
        <begin position="12"/>
        <end position="118"/>
    </location>
</feature>
<gene>
    <name evidence="6" type="ORF">TEK04_14605</name>
</gene>
<dbReference type="Gene3D" id="2.20.25.680">
    <property type="match status" value="1"/>
</dbReference>
<evidence type="ECO:0000256" key="1">
    <source>
        <dbReference type="ARBA" id="ARBA00022714"/>
    </source>
</evidence>
<dbReference type="SUPFAM" id="SSF50022">
    <property type="entry name" value="ISP domain"/>
    <property type="match status" value="1"/>
</dbReference>
<dbReference type="InterPro" id="IPR050584">
    <property type="entry name" value="Cholesterol_7-desaturase"/>
</dbReference>